<organism evidence="2 4">
    <name type="scientific">Nitzschia inconspicua</name>
    <dbReference type="NCBI Taxonomy" id="303405"/>
    <lineage>
        <taxon>Eukaryota</taxon>
        <taxon>Sar</taxon>
        <taxon>Stramenopiles</taxon>
        <taxon>Ochrophyta</taxon>
        <taxon>Bacillariophyta</taxon>
        <taxon>Bacillariophyceae</taxon>
        <taxon>Bacillariophycidae</taxon>
        <taxon>Bacillariales</taxon>
        <taxon>Bacillariaceae</taxon>
        <taxon>Nitzschia</taxon>
    </lineage>
</organism>
<reference evidence="2" key="2">
    <citation type="submission" date="2021-04" db="EMBL/GenBank/DDBJ databases">
        <authorList>
            <person name="Podell S."/>
        </authorList>
    </citation>
    <scope>NUCLEOTIDE SEQUENCE</scope>
    <source>
        <strain evidence="2">Hildebrandi</strain>
    </source>
</reference>
<dbReference type="AlphaFoldDB" id="A0A9K3P8T5"/>
<dbReference type="Proteomes" id="UP000693970">
    <property type="component" value="Unassembled WGS sequence"/>
</dbReference>
<feature type="chain" id="PRO_5039882980" evidence="1">
    <location>
        <begin position="20"/>
        <end position="134"/>
    </location>
</feature>
<gene>
    <name evidence="3" type="ORF">IV203_015280</name>
    <name evidence="2" type="ORF">IV203_020235</name>
</gene>
<reference evidence="2" key="1">
    <citation type="journal article" date="2021" name="Sci. Rep.">
        <title>Diploid genomic architecture of Nitzschia inconspicua, an elite biomass production diatom.</title>
        <authorList>
            <person name="Oliver A."/>
            <person name="Podell S."/>
            <person name="Pinowska A."/>
            <person name="Traller J.C."/>
            <person name="Smith S.R."/>
            <person name="McClure R."/>
            <person name="Beliaev A."/>
            <person name="Bohutskyi P."/>
            <person name="Hill E.A."/>
            <person name="Rabines A."/>
            <person name="Zheng H."/>
            <person name="Allen L.Z."/>
            <person name="Kuo A."/>
            <person name="Grigoriev I.V."/>
            <person name="Allen A.E."/>
            <person name="Hazlebeck D."/>
            <person name="Allen E.E."/>
        </authorList>
    </citation>
    <scope>NUCLEOTIDE SEQUENCE</scope>
    <source>
        <strain evidence="2">Hildebrandi</strain>
    </source>
</reference>
<evidence type="ECO:0000313" key="4">
    <source>
        <dbReference type="Proteomes" id="UP000693970"/>
    </source>
</evidence>
<dbReference type="EMBL" id="JAGRRH010000014">
    <property type="protein sequence ID" value="KAG7358691.1"/>
    <property type="molecule type" value="Genomic_DNA"/>
</dbReference>
<sequence length="134" mass="14647">MQFSTILLVMLASAAYVSSKTVGTRRLQGGNGGGTGNDEKEEACINDQIVFDLVSVEDGEEAGYLNYTYKFNNTGASNISHWSVIVGDGCTIKDHVCINKKQAMIWVIQPVKNAYQTAGKEKKRSTHNVILMVN</sequence>
<accession>A0A9K3P8T5</accession>
<evidence type="ECO:0000256" key="1">
    <source>
        <dbReference type="SAM" id="SignalP"/>
    </source>
</evidence>
<evidence type="ECO:0000313" key="3">
    <source>
        <dbReference type="EMBL" id="KAG7358691.1"/>
    </source>
</evidence>
<proteinExistence type="predicted"/>
<name>A0A9K3P8T5_9STRA</name>
<feature type="signal peptide" evidence="1">
    <location>
        <begin position="1"/>
        <end position="19"/>
    </location>
</feature>
<keyword evidence="4" id="KW-1185">Reference proteome</keyword>
<dbReference type="EMBL" id="JAGRRH010000073">
    <property type="protein sequence ID" value="KAG7337811.1"/>
    <property type="molecule type" value="Genomic_DNA"/>
</dbReference>
<evidence type="ECO:0000313" key="2">
    <source>
        <dbReference type="EMBL" id="KAG7337811.1"/>
    </source>
</evidence>
<protein>
    <submittedName>
        <fullName evidence="2">Uncharacterized protein</fullName>
    </submittedName>
</protein>
<comment type="caution">
    <text evidence="2">The sequence shown here is derived from an EMBL/GenBank/DDBJ whole genome shotgun (WGS) entry which is preliminary data.</text>
</comment>
<keyword evidence="1" id="KW-0732">Signal</keyword>